<dbReference type="PROSITE" id="PS51635">
    <property type="entry name" value="PNPLA"/>
    <property type="match status" value="1"/>
</dbReference>
<dbReference type="EMBL" id="LT960614">
    <property type="protein sequence ID" value="SON55434.1"/>
    <property type="molecule type" value="Genomic_DNA"/>
</dbReference>
<dbReference type="RefSeq" id="WP_157775449.1">
    <property type="nucleotide sequence ID" value="NZ_LT960614.1"/>
</dbReference>
<gene>
    <name evidence="8" type="primary">rssA_2</name>
    <name evidence="8" type="ORF">HDIA_1893</name>
</gene>
<comment type="caution">
    <text evidence="5">Lacks conserved residue(s) required for the propagation of feature annotation.</text>
</comment>
<evidence type="ECO:0000256" key="2">
    <source>
        <dbReference type="ARBA" id="ARBA00022801"/>
    </source>
</evidence>
<keyword evidence="9" id="KW-1185">Reference proteome</keyword>
<dbReference type="GO" id="GO:0046470">
    <property type="term" value="P:phosphatidylcholine metabolic process"/>
    <property type="evidence" value="ECO:0007669"/>
    <property type="project" value="InterPro"/>
</dbReference>
<feature type="compositionally biased region" description="Basic and acidic residues" evidence="6">
    <location>
        <begin position="1"/>
        <end position="13"/>
    </location>
</feature>
<organism evidence="8 9">
    <name type="scientific">Hartmannibacter diazotrophicus</name>
    <dbReference type="NCBI Taxonomy" id="1482074"/>
    <lineage>
        <taxon>Bacteria</taxon>
        <taxon>Pseudomonadati</taxon>
        <taxon>Pseudomonadota</taxon>
        <taxon>Alphaproteobacteria</taxon>
        <taxon>Hyphomicrobiales</taxon>
        <taxon>Pleomorphomonadaceae</taxon>
        <taxon>Hartmannibacter</taxon>
    </lineage>
</organism>
<dbReference type="InterPro" id="IPR002641">
    <property type="entry name" value="PNPLA_dom"/>
</dbReference>
<keyword evidence="2 5" id="KW-0378">Hydrolase</keyword>
<evidence type="ECO:0000313" key="8">
    <source>
        <dbReference type="EMBL" id="SON55434.1"/>
    </source>
</evidence>
<dbReference type="InterPro" id="IPR001423">
    <property type="entry name" value="LysoPLipase_patatin_CS"/>
</dbReference>
<dbReference type="Gene3D" id="3.40.1090.10">
    <property type="entry name" value="Cytosolic phospholipase A2 catalytic domain"/>
    <property type="match status" value="2"/>
</dbReference>
<dbReference type="PANTHER" id="PTHR14226">
    <property type="entry name" value="NEUROPATHY TARGET ESTERASE/SWISS CHEESE D.MELANOGASTER"/>
    <property type="match status" value="1"/>
</dbReference>
<name>A0A2C9D544_9HYPH</name>
<reference evidence="9" key="1">
    <citation type="submission" date="2017-09" db="EMBL/GenBank/DDBJ databases">
        <title>Genome sequence of Nannocystis excedens DSM 71.</title>
        <authorList>
            <person name="Blom J."/>
        </authorList>
    </citation>
    <scope>NUCLEOTIDE SEQUENCE [LARGE SCALE GENOMIC DNA]</scope>
    <source>
        <strain evidence="9">type strain: E19</strain>
    </source>
</reference>
<dbReference type="GO" id="GO:0016042">
    <property type="term" value="P:lipid catabolic process"/>
    <property type="evidence" value="ECO:0007669"/>
    <property type="project" value="UniProtKB-UniRule"/>
</dbReference>
<dbReference type="InterPro" id="IPR050301">
    <property type="entry name" value="NTE"/>
</dbReference>
<proteinExistence type="inferred from homology"/>
<evidence type="ECO:0000313" key="9">
    <source>
        <dbReference type="Proteomes" id="UP000223606"/>
    </source>
</evidence>
<feature type="short sequence motif" description="DGA/G" evidence="5">
    <location>
        <begin position="183"/>
        <end position="185"/>
    </location>
</feature>
<dbReference type="Proteomes" id="UP000223606">
    <property type="component" value="Chromosome 1"/>
</dbReference>
<feature type="domain" description="PNPLA" evidence="7">
    <location>
        <begin position="36"/>
        <end position="196"/>
    </location>
</feature>
<protein>
    <submittedName>
        <fullName evidence="8">NTE family protein RssA</fullName>
    </submittedName>
</protein>
<feature type="region of interest" description="Disordered" evidence="6">
    <location>
        <begin position="1"/>
        <end position="22"/>
    </location>
</feature>
<keyword evidence="4 5" id="KW-0443">Lipid metabolism</keyword>
<dbReference type="InterPro" id="IPR016035">
    <property type="entry name" value="Acyl_Trfase/lysoPLipase"/>
</dbReference>
<keyword evidence="3 5" id="KW-0442">Lipid degradation</keyword>
<evidence type="ECO:0000256" key="4">
    <source>
        <dbReference type="ARBA" id="ARBA00023098"/>
    </source>
</evidence>
<evidence type="ECO:0000256" key="3">
    <source>
        <dbReference type="ARBA" id="ARBA00022963"/>
    </source>
</evidence>
<comment type="similarity">
    <text evidence="1">Belongs to the NTE family.</text>
</comment>
<evidence type="ECO:0000256" key="5">
    <source>
        <dbReference type="PROSITE-ProRule" id="PRU01161"/>
    </source>
</evidence>
<dbReference type="PANTHER" id="PTHR14226:SF76">
    <property type="entry name" value="NTE FAMILY PROTEIN RSSA"/>
    <property type="match status" value="1"/>
</dbReference>
<feature type="active site" description="Proton acceptor" evidence="5">
    <location>
        <position position="183"/>
    </location>
</feature>
<dbReference type="OrthoDB" id="5290098at2"/>
<accession>A0A2C9D544</accession>
<feature type="short sequence motif" description="GXSXG" evidence="5">
    <location>
        <begin position="67"/>
        <end position="71"/>
    </location>
</feature>
<feature type="active site" description="Nucleophile" evidence="5">
    <location>
        <position position="69"/>
    </location>
</feature>
<dbReference type="SUPFAM" id="SSF52151">
    <property type="entry name" value="FabD/lysophospholipase-like"/>
    <property type="match status" value="1"/>
</dbReference>
<dbReference type="Pfam" id="PF01734">
    <property type="entry name" value="Patatin"/>
    <property type="match status" value="1"/>
</dbReference>
<dbReference type="PROSITE" id="PS01237">
    <property type="entry name" value="UPF0028"/>
    <property type="match status" value="1"/>
</dbReference>
<dbReference type="GO" id="GO:0004622">
    <property type="term" value="F:phosphatidylcholine lysophospholipase activity"/>
    <property type="evidence" value="ECO:0007669"/>
    <property type="project" value="InterPro"/>
</dbReference>
<dbReference type="KEGG" id="hdi:HDIA_1893"/>
<dbReference type="AlphaFoldDB" id="A0A2C9D544"/>
<evidence type="ECO:0000256" key="6">
    <source>
        <dbReference type="SAM" id="MobiDB-lite"/>
    </source>
</evidence>
<evidence type="ECO:0000256" key="1">
    <source>
        <dbReference type="ARBA" id="ARBA00006636"/>
    </source>
</evidence>
<sequence>MDMKITERPWGNERRRKQRPIPFADRRANNRVCVGLALGGGAARGWAHIGVLTALRQAGIDVDVVAGTSIGALAGGFWLARRLNDLDVFAHSINARRLDAMLDYDGAIGSTHGNDEVARLVVSRLGDIRFSDLARPFAAVTTEVGSGAEVHLTQGRLGDAVRASYALPGLMEPMQVGSRLLFDGALSNPLPVNACRALGADFVIAVDCNGASVRFTEQSAARAYDRLKRFALSPNRSMPRPGAKGALLAAFAIVQSAKTAEHARELPDFLIAPDLSAVGPYDFHRAREAITAGEETAMKMAARIRAAITEKEAMVRDAEGPALSQELPDDALASQAVAI</sequence>
<evidence type="ECO:0000259" key="7">
    <source>
        <dbReference type="PROSITE" id="PS51635"/>
    </source>
</evidence>